<organism evidence="2 3">
    <name type="scientific">Cohnella lubricantis</name>
    <dbReference type="NCBI Taxonomy" id="2163172"/>
    <lineage>
        <taxon>Bacteria</taxon>
        <taxon>Bacillati</taxon>
        <taxon>Bacillota</taxon>
        <taxon>Bacilli</taxon>
        <taxon>Bacillales</taxon>
        <taxon>Paenibacillaceae</taxon>
        <taxon>Cohnella</taxon>
    </lineage>
</organism>
<evidence type="ECO:0000313" key="3">
    <source>
        <dbReference type="Proteomes" id="UP000574133"/>
    </source>
</evidence>
<dbReference type="AlphaFoldDB" id="A0A841TG86"/>
<keyword evidence="1" id="KW-1133">Transmembrane helix</keyword>
<keyword evidence="3" id="KW-1185">Reference proteome</keyword>
<feature type="transmembrane region" description="Helical" evidence="1">
    <location>
        <begin position="263"/>
        <end position="285"/>
    </location>
</feature>
<proteinExistence type="predicted"/>
<feature type="transmembrane region" description="Helical" evidence="1">
    <location>
        <begin position="6"/>
        <end position="29"/>
    </location>
</feature>
<protein>
    <recommendedName>
        <fullName evidence="4">Type II secretion system protein GspF domain-containing protein</fullName>
    </recommendedName>
</protein>
<keyword evidence="1" id="KW-0472">Membrane</keyword>
<comment type="caution">
    <text evidence="2">The sequence shown here is derived from an EMBL/GenBank/DDBJ whole genome shotgun (WGS) entry which is preliminary data.</text>
</comment>
<keyword evidence="1" id="KW-0812">Transmembrane</keyword>
<accession>A0A841TG86</accession>
<dbReference type="RefSeq" id="WP_185179234.1">
    <property type="nucleotide sequence ID" value="NZ_CBCSEP010000023.1"/>
</dbReference>
<gene>
    <name evidence="2" type="ORF">H4Q31_11545</name>
</gene>
<dbReference type="EMBL" id="JACJVN010000041">
    <property type="protein sequence ID" value="MBB6677957.1"/>
    <property type="molecule type" value="Genomic_DNA"/>
</dbReference>
<dbReference type="Proteomes" id="UP000574133">
    <property type="component" value="Unassembled WGS sequence"/>
</dbReference>
<evidence type="ECO:0008006" key="4">
    <source>
        <dbReference type="Google" id="ProtNLM"/>
    </source>
</evidence>
<reference evidence="2 3" key="1">
    <citation type="submission" date="2020-08" db="EMBL/GenBank/DDBJ databases">
        <title>Cohnella phylogeny.</title>
        <authorList>
            <person name="Dunlap C."/>
        </authorList>
    </citation>
    <scope>NUCLEOTIDE SEQUENCE [LARGE SCALE GENOMIC DNA]</scope>
    <source>
        <strain evidence="2 3">DSM 103658</strain>
    </source>
</reference>
<sequence>MAQYDTGLYYTLGFAVQFVLAAIGIGLLLRHLSARRPRWRIARRALHRRQPPLWLLRLTGSHRDSQPLRERSALLAGCGLRWPAEWYLALRRTALALLPLAAIAAYAIEEAGALSGLQAGYAETAMLGAAILVYFDRFGLEAVKRYRADRIRREIVLISNQLLYYAGSRLHLHGKLMRCLPYTRLMKWELQLMLNEWYYDPEGAISRFKERLGTSEAYGFAETIRSLRLNESGEVFDMLRESVKEYKAKIELAKAGRKETVSYALFVLAGLPILYTFQVFLYPWVQQSRQLFDVLNS</sequence>
<name>A0A841TG86_9BACL</name>
<evidence type="ECO:0000313" key="2">
    <source>
        <dbReference type="EMBL" id="MBB6677957.1"/>
    </source>
</evidence>
<evidence type="ECO:0000256" key="1">
    <source>
        <dbReference type="SAM" id="Phobius"/>
    </source>
</evidence>